<keyword evidence="3" id="KW-1185">Reference proteome</keyword>
<dbReference type="EnsemblPlants" id="Kaladp0011s0231.1.v1.1">
    <property type="protein sequence ID" value="Kaladp0011s0231.1.v1.1.CDS.1"/>
    <property type="gene ID" value="Kaladp0011s0231.v1.1"/>
</dbReference>
<dbReference type="Gramene" id="Kaladp0011s0231.1.v1.1">
    <property type="protein sequence ID" value="Kaladp0011s0231.1.v1.1.CDS.1"/>
    <property type="gene ID" value="Kaladp0011s0231.v1.1"/>
</dbReference>
<dbReference type="Proteomes" id="UP000594263">
    <property type="component" value="Unplaced"/>
</dbReference>
<evidence type="ECO:0000256" key="1">
    <source>
        <dbReference type="SAM" id="MobiDB-lite"/>
    </source>
</evidence>
<protein>
    <submittedName>
        <fullName evidence="2">Uncharacterized protein</fullName>
    </submittedName>
</protein>
<reference evidence="2" key="1">
    <citation type="submission" date="2021-01" db="UniProtKB">
        <authorList>
            <consortium name="EnsemblPlants"/>
        </authorList>
    </citation>
    <scope>IDENTIFICATION</scope>
</reference>
<feature type="compositionally biased region" description="Low complexity" evidence="1">
    <location>
        <begin position="140"/>
        <end position="149"/>
    </location>
</feature>
<organism evidence="2 3">
    <name type="scientific">Kalanchoe fedtschenkoi</name>
    <name type="common">Lavender scallops</name>
    <name type="synonym">South American air plant</name>
    <dbReference type="NCBI Taxonomy" id="63787"/>
    <lineage>
        <taxon>Eukaryota</taxon>
        <taxon>Viridiplantae</taxon>
        <taxon>Streptophyta</taxon>
        <taxon>Embryophyta</taxon>
        <taxon>Tracheophyta</taxon>
        <taxon>Spermatophyta</taxon>
        <taxon>Magnoliopsida</taxon>
        <taxon>eudicotyledons</taxon>
        <taxon>Gunneridae</taxon>
        <taxon>Pentapetalae</taxon>
        <taxon>Saxifragales</taxon>
        <taxon>Crassulaceae</taxon>
        <taxon>Kalanchoe</taxon>
    </lineage>
</organism>
<accession>A0A7N0SWK4</accession>
<evidence type="ECO:0000313" key="3">
    <source>
        <dbReference type="Proteomes" id="UP000594263"/>
    </source>
</evidence>
<name>A0A7N0SWK4_KALFE</name>
<feature type="compositionally biased region" description="Low complexity" evidence="1">
    <location>
        <begin position="103"/>
        <end position="114"/>
    </location>
</feature>
<feature type="region of interest" description="Disordered" evidence="1">
    <location>
        <begin position="92"/>
        <end position="149"/>
    </location>
</feature>
<evidence type="ECO:0000313" key="2">
    <source>
        <dbReference type="EnsemblPlants" id="Kaladp0011s0231.1.v1.1.CDS.1"/>
    </source>
</evidence>
<proteinExistence type="predicted"/>
<dbReference type="AlphaFoldDB" id="A0A7N0SWK4"/>
<sequence>MGSFAYIMDEGTSLQVPIRTTPARKQFTKKHSLPLVPGHRPAMSESGCDSRREFTAFDLSKISEIGNVNGNAVGRSKRESFSVSKIWIRGKKNKQNPSEGSSRRAFSFRFPARRTSNADADAEDDPKEKNGGGRTISEMGISRCGGSSRGSEFGYCDEENPSCASLEAEVKTPSFARRTLNWIVGRQKKVVHSSFTTQTNPN</sequence>